<evidence type="ECO:0000313" key="5">
    <source>
        <dbReference type="Proteomes" id="UP001390339"/>
    </source>
</evidence>
<gene>
    <name evidence="4" type="ORF">PGQ11_006190</name>
</gene>
<accession>A0ABR2ISM1</accession>
<dbReference type="Pfam" id="PF11807">
    <property type="entry name" value="UstYa"/>
    <property type="match status" value="1"/>
</dbReference>
<evidence type="ECO:0000256" key="1">
    <source>
        <dbReference type="ARBA" id="ARBA00004685"/>
    </source>
</evidence>
<dbReference type="Proteomes" id="UP001390339">
    <property type="component" value="Unassembled WGS sequence"/>
</dbReference>
<organism evidence="4 5">
    <name type="scientific">Apiospora arundinis</name>
    <dbReference type="NCBI Taxonomy" id="335852"/>
    <lineage>
        <taxon>Eukaryota</taxon>
        <taxon>Fungi</taxon>
        <taxon>Dikarya</taxon>
        <taxon>Ascomycota</taxon>
        <taxon>Pezizomycotina</taxon>
        <taxon>Sordariomycetes</taxon>
        <taxon>Xylariomycetidae</taxon>
        <taxon>Amphisphaeriales</taxon>
        <taxon>Apiosporaceae</taxon>
        <taxon>Apiospora</taxon>
    </lineage>
</organism>
<comment type="similarity">
    <text evidence="3">Belongs to the ustYa family.</text>
</comment>
<evidence type="ECO:0008006" key="6">
    <source>
        <dbReference type="Google" id="ProtNLM"/>
    </source>
</evidence>
<comment type="pathway">
    <text evidence="1">Mycotoxin biosynthesis.</text>
</comment>
<dbReference type="PANTHER" id="PTHR33365">
    <property type="entry name" value="YALI0B05434P"/>
    <property type="match status" value="1"/>
</dbReference>
<dbReference type="InterPro" id="IPR021765">
    <property type="entry name" value="UstYa-like"/>
</dbReference>
<dbReference type="PANTHER" id="PTHR33365:SF11">
    <property type="entry name" value="TAT PATHWAY SIGNAL SEQUENCE"/>
    <property type="match status" value="1"/>
</dbReference>
<evidence type="ECO:0000256" key="2">
    <source>
        <dbReference type="ARBA" id="ARBA00023002"/>
    </source>
</evidence>
<keyword evidence="2" id="KW-0560">Oxidoreductase</keyword>
<comment type="caution">
    <text evidence="4">The sequence shown here is derived from an EMBL/GenBank/DDBJ whole genome shotgun (WGS) entry which is preliminary data.</text>
</comment>
<keyword evidence="5" id="KW-1185">Reference proteome</keyword>
<name>A0ABR2ISM1_9PEZI</name>
<dbReference type="EMBL" id="JAPCWZ010000004">
    <property type="protein sequence ID" value="KAK8867612.1"/>
    <property type="molecule type" value="Genomic_DNA"/>
</dbReference>
<sequence>MPYTSQIQRNTDSEEITPAFDHLNKSGEGPHKFYVVSGLHQMHCFVETRYPTYSNYSKEVWDIHMEHCFGSLRLSISCGSPFAVEGSSPLADPRGHRLVASTVTGWGVEHDCVNYEAMWSFPINQEKL</sequence>
<evidence type="ECO:0000256" key="3">
    <source>
        <dbReference type="ARBA" id="ARBA00035112"/>
    </source>
</evidence>
<reference evidence="4 5" key="1">
    <citation type="journal article" date="2024" name="IMA Fungus">
        <title>Apiospora arundinis, a panoply of carbohydrate-active enzymes and secondary metabolites.</title>
        <authorList>
            <person name="Sorensen T."/>
            <person name="Petersen C."/>
            <person name="Muurmann A.T."/>
            <person name="Christiansen J.V."/>
            <person name="Brundto M.L."/>
            <person name="Overgaard C.K."/>
            <person name="Boysen A.T."/>
            <person name="Wollenberg R.D."/>
            <person name="Larsen T.O."/>
            <person name="Sorensen J.L."/>
            <person name="Nielsen K.L."/>
            <person name="Sondergaard T.E."/>
        </authorList>
    </citation>
    <scope>NUCLEOTIDE SEQUENCE [LARGE SCALE GENOMIC DNA]</scope>
    <source>
        <strain evidence="4 5">AAU 773</strain>
    </source>
</reference>
<proteinExistence type="inferred from homology"/>
<protein>
    <recommendedName>
        <fullName evidence="6">Peptidase S1 domain-containing protein</fullName>
    </recommendedName>
</protein>
<evidence type="ECO:0000313" key="4">
    <source>
        <dbReference type="EMBL" id="KAK8867612.1"/>
    </source>
</evidence>